<dbReference type="InterPro" id="IPR036249">
    <property type="entry name" value="Thioredoxin-like_sf"/>
</dbReference>
<reference evidence="2" key="1">
    <citation type="submission" date="2021-01" db="EMBL/GenBank/DDBJ databases">
        <authorList>
            <person name="Zahm M."/>
            <person name="Roques C."/>
            <person name="Cabau C."/>
            <person name="Klopp C."/>
            <person name="Donnadieu C."/>
            <person name="Jouanno E."/>
            <person name="Lampietro C."/>
            <person name="Louis A."/>
            <person name="Herpin A."/>
            <person name="Echchiki A."/>
            <person name="Berthelot C."/>
            <person name="Parey E."/>
            <person name="Roest-Crollius H."/>
            <person name="Braasch I."/>
            <person name="Postlethwait J."/>
            <person name="Bobe J."/>
            <person name="Montfort J."/>
            <person name="Bouchez O."/>
            <person name="Begum T."/>
            <person name="Mejri S."/>
            <person name="Adams A."/>
            <person name="Chen W.-J."/>
            <person name="Guiguen Y."/>
        </authorList>
    </citation>
    <scope>NUCLEOTIDE SEQUENCE</scope>
    <source>
        <tissue evidence="2">Blood</tissue>
    </source>
</reference>
<dbReference type="PANTHER" id="PTHR12232">
    <property type="entry name" value="SH3 DOMAIN-BINDING GLUTAMIC ACID-RICH-LIKE PROTEIN"/>
    <property type="match status" value="1"/>
</dbReference>
<dbReference type="InterPro" id="IPR006993">
    <property type="entry name" value="Glut_rich_SH3-bd"/>
</dbReference>
<gene>
    <name evidence="2" type="ORF">AGOR_G00085480</name>
</gene>
<evidence type="ECO:0000313" key="2">
    <source>
        <dbReference type="EMBL" id="KAI1897653.1"/>
    </source>
</evidence>
<dbReference type="Pfam" id="PF04908">
    <property type="entry name" value="SH3BGR"/>
    <property type="match status" value="1"/>
</dbReference>
<evidence type="ECO:0000313" key="3">
    <source>
        <dbReference type="Proteomes" id="UP000829720"/>
    </source>
</evidence>
<comment type="similarity">
    <text evidence="1">Belongs to the SH3BGR family.</text>
</comment>
<dbReference type="OrthoDB" id="9932926at2759"/>
<evidence type="ECO:0008006" key="4">
    <source>
        <dbReference type="Google" id="ProtNLM"/>
    </source>
</evidence>
<dbReference type="Proteomes" id="UP000829720">
    <property type="component" value="Unassembled WGS sequence"/>
</dbReference>
<evidence type="ECO:0000256" key="1">
    <source>
        <dbReference type="ARBA" id="ARBA00007764"/>
    </source>
</evidence>
<name>A0A8T3DK84_9TELE</name>
<dbReference type="GO" id="GO:0005737">
    <property type="term" value="C:cytoplasm"/>
    <property type="evidence" value="ECO:0007669"/>
    <property type="project" value="TreeGrafter"/>
</dbReference>
<dbReference type="InterPro" id="IPR051033">
    <property type="entry name" value="SH3BGR"/>
</dbReference>
<dbReference type="PANTHER" id="PTHR12232:SF14">
    <property type="entry name" value="SH3 DOMAIN-BINDING GLUTAMIC ACID-RICH-LIKE PROTEIN 3 ISOFORM 1"/>
    <property type="match status" value="1"/>
</dbReference>
<accession>A0A8T3DK84</accession>
<dbReference type="PROSITE" id="PS51354">
    <property type="entry name" value="GLUTAREDOXIN_2"/>
    <property type="match status" value="1"/>
</dbReference>
<proteinExistence type="inferred from homology"/>
<keyword evidence="3" id="KW-1185">Reference proteome</keyword>
<dbReference type="EMBL" id="JAERUA010000007">
    <property type="protein sequence ID" value="KAI1897653.1"/>
    <property type="molecule type" value="Genomic_DNA"/>
</dbReference>
<sequence length="91" mass="10612">MSIIIYYTSVSSNLKIKQNQQQIFMHLDSKKIQYKTIDISTDSEVKDEMRRKVNDSTALPPQIFNGDVYCGDYDKFFEAVEAGNEKDFFKL</sequence>
<dbReference type="SUPFAM" id="SSF52833">
    <property type="entry name" value="Thioredoxin-like"/>
    <property type="match status" value="1"/>
</dbReference>
<protein>
    <recommendedName>
        <fullName evidence="4">SH3 domain-binding glutamic acid-rich-like protein 3</fullName>
    </recommendedName>
</protein>
<dbReference type="AlphaFoldDB" id="A0A8T3DK84"/>
<organism evidence="2 3">
    <name type="scientific">Albula goreensis</name>
    <dbReference type="NCBI Taxonomy" id="1534307"/>
    <lineage>
        <taxon>Eukaryota</taxon>
        <taxon>Metazoa</taxon>
        <taxon>Chordata</taxon>
        <taxon>Craniata</taxon>
        <taxon>Vertebrata</taxon>
        <taxon>Euteleostomi</taxon>
        <taxon>Actinopterygii</taxon>
        <taxon>Neopterygii</taxon>
        <taxon>Teleostei</taxon>
        <taxon>Albuliformes</taxon>
        <taxon>Albulidae</taxon>
        <taxon>Albula</taxon>
    </lineage>
</organism>
<comment type="caution">
    <text evidence="2">The sequence shown here is derived from an EMBL/GenBank/DDBJ whole genome shotgun (WGS) entry which is preliminary data.</text>
</comment>
<dbReference type="Gene3D" id="3.40.30.10">
    <property type="entry name" value="Glutaredoxin"/>
    <property type="match status" value="1"/>
</dbReference>